<protein>
    <submittedName>
        <fullName evidence="2">VtpJ-therm</fullName>
    </submittedName>
</protein>
<dbReference type="Proteomes" id="UP000317332">
    <property type="component" value="Unassembled WGS sequence"/>
</dbReference>
<dbReference type="Pfam" id="PF03283">
    <property type="entry name" value="PAE"/>
    <property type="match status" value="1"/>
</dbReference>
<sequence length="370" mass="40427">MKNLKRNLTLILSLVFIASSCSNDDDALAQSNDPDPVVIDTPFQELYDQGIDRYLGTFTPTSTSITAPGITEYFFEIPDGPICYTGNEFSMFTRDGSSNNLLIFLNGGGFCNPIACAAVEDGIPLVPFGILSPADPQSPTSNFNLGYVPYCDGSAMIGDVDVDSNGDGIDDRFFRGVQNLSASLDVIADRYPMPDKIVLAGNSAGGFAVHHALPLVRKLYPDVAIDVINDSGTGIINPSGWLMNLDYWNGGSFYPNSCTDCIGTDGNLTEYHKYQLLQDPNIRMAYISSKQDDTFAQLTQGGGAAFEEQLLAAANELKSEFPERFNSLIPNGTDHTFIIRDYIFEVSNTNVRSWISDMINNNNNWISVTE</sequence>
<gene>
    <name evidence="2" type="ORF">FJ651_09300</name>
</gene>
<dbReference type="EMBL" id="VHIQ01000004">
    <property type="protein sequence ID" value="TPV33280.1"/>
    <property type="molecule type" value="Genomic_DNA"/>
</dbReference>
<dbReference type="InterPro" id="IPR004963">
    <property type="entry name" value="PAE/NOTUM"/>
</dbReference>
<evidence type="ECO:0000256" key="1">
    <source>
        <dbReference type="SAM" id="SignalP"/>
    </source>
</evidence>
<keyword evidence="3" id="KW-1185">Reference proteome</keyword>
<dbReference type="PROSITE" id="PS51257">
    <property type="entry name" value="PROKAR_LIPOPROTEIN"/>
    <property type="match status" value="1"/>
</dbReference>
<feature type="signal peptide" evidence="1">
    <location>
        <begin position="1"/>
        <end position="23"/>
    </location>
</feature>
<dbReference type="OrthoDB" id="9802991at2"/>
<accession>A0A506PM39</accession>
<dbReference type="InterPro" id="IPR029058">
    <property type="entry name" value="AB_hydrolase_fold"/>
</dbReference>
<comment type="caution">
    <text evidence="2">The sequence shown here is derived from an EMBL/GenBank/DDBJ whole genome shotgun (WGS) entry which is preliminary data.</text>
</comment>
<evidence type="ECO:0000313" key="2">
    <source>
        <dbReference type="EMBL" id="TPV33280.1"/>
    </source>
</evidence>
<feature type="chain" id="PRO_5021190364" evidence="1">
    <location>
        <begin position="24"/>
        <end position="370"/>
    </location>
</feature>
<evidence type="ECO:0000313" key="3">
    <source>
        <dbReference type="Proteomes" id="UP000317332"/>
    </source>
</evidence>
<dbReference type="RefSeq" id="WP_140990242.1">
    <property type="nucleotide sequence ID" value="NZ_VHIQ01000004.1"/>
</dbReference>
<dbReference type="PANTHER" id="PTHR21562:SF83">
    <property type="entry name" value="PECTIN ACETYLESTERASE 4"/>
    <property type="match status" value="1"/>
</dbReference>
<dbReference type="PANTHER" id="PTHR21562">
    <property type="entry name" value="NOTUM-RELATED"/>
    <property type="match status" value="1"/>
</dbReference>
<dbReference type="AlphaFoldDB" id="A0A506PM39"/>
<reference evidence="2 3" key="1">
    <citation type="submission" date="2019-06" db="EMBL/GenBank/DDBJ databases">
        <title>Flavobacteriaceae Paucihalobacterium erythroidium CWB-1, complete genome.</title>
        <authorList>
            <person name="Wu S."/>
        </authorList>
    </citation>
    <scope>NUCLEOTIDE SEQUENCE [LARGE SCALE GENOMIC DNA]</scope>
    <source>
        <strain evidence="2 3">CWB-1</strain>
    </source>
</reference>
<proteinExistence type="predicted"/>
<dbReference type="GO" id="GO:0016787">
    <property type="term" value="F:hydrolase activity"/>
    <property type="evidence" value="ECO:0007669"/>
    <property type="project" value="InterPro"/>
</dbReference>
<dbReference type="SUPFAM" id="SSF53474">
    <property type="entry name" value="alpha/beta-Hydrolases"/>
    <property type="match status" value="1"/>
</dbReference>
<organism evidence="2 3">
    <name type="scientific">Paucihalobacter ruber</name>
    <dbReference type="NCBI Taxonomy" id="2567861"/>
    <lineage>
        <taxon>Bacteria</taxon>
        <taxon>Pseudomonadati</taxon>
        <taxon>Bacteroidota</taxon>
        <taxon>Flavobacteriia</taxon>
        <taxon>Flavobacteriales</taxon>
        <taxon>Flavobacteriaceae</taxon>
        <taxon>Paucihalobacter</taxon>
    </lineage>
</organism>
<name>A0A506PM39_9FLAO</name>
<keyword evidence="1" id="KW-0732">Signal</keyword>